<organism evidence="2 3">
    <name type="scientific">Aldrovandia affinis</name>
    <dbReference type="NCBI Taxonomy" id="143900"/>
    <lineage>
        <taxon>Eukaryota</taxon>
        <taxon>Metazoa</taxon>
        <taxon>Chordata</taxon>
        <taxon>Craniata</taxon>
        <taxon>Vertebrata</taxon>
        <taxon>Euteleostomi</taxon>
        <taxon>Actinopterygii</taxon>
        <taxon>Neopterygii</taxon>
        <taxon>Teleostei</taxon>
        <taxon>Notacanthiformes</taxon>
        <taxon>Halosauridae</taxon>
        <taxon>Aldrovandia</taxon>
    </lineage>
</organism>
<dbReference type="AlphaFoldDB" id="A0AAD7WLU5"/>
<evidence type="ECO:0000313" key="3">
    <source>
        <dbReference type="Proteomes" id="UP001221898"/>
    </source>
</evidence>
<comment type="caution">
    <text evidence="2">The sequence shown here is derived from an EMBL/GenBank/DDBJ whole genome shotgun (WGS) entry which is preliminary data.</text>
</comment>
<evidence type="ECO:0000256" key="1">
    <source>
        <dbReference type="SAM" id="MobiDB-lite"/>
    </source>
</evidence>
<reference evidence="2" key="1">
    <citation type="journal article" date="2023" name="Science">
        <title>Genome structures resolve the early diversification of teleost fishes.</title>
        <authorList>
            <person name="Parey E."/>
            <person name="Louis A."/>
            <person name="Montfort J."/>
            <person name="Bouchez O."/>
            <person name="Roques C."/>
            <person name="Iampietro C."/>
            <person name="Lluch J."/>
            <person name="Castinel A."/>
            <person name="Donnadieu C."/>
            <person name="Desvignes T."/>
            <person name="Floi Bucao C."/>
            <person name="Jouanno E."/>
            <person name="Wen M."/>
            <person name="Mejri S."/>
            <person name="Dirks R."/>
            <person name="Jansen H."/>
            <person name="Henkel C."/>
            <person name="Chen W.J."/>
            <person name="Zahm M."/>
            <person name="Cabau C."/>
            <person name="Klopp C."/>
            <person name="Thompson A.W."/>
            <person name="Robinson-Rechavi M."/>
            <person name="Braasch I."/>
            <person name="Lecointre G."/>
            <person name="Bobe J."/>
            <person name="Postlethwait J.H."/>
            <person name="Berthelot C."/>
            <person name="Roest Crollius H."/>
            <person name="Guiguen Y."/>
        </authorList>
    </citation>
    <scope>NUCLEOTIDE SEQUENCE</scope>
    <source>
        <strain evidence="2">NC1722</strain>
    </source>
</reference>
<keyword evidence="3" id="KW-1185">Reference proteome</keyword>
<dbReference type="EMBL" id="JAINUG010000068">
    <property type="protein sequence ID" value="KAJ8401801.1"/>
    <property type="molecule type" value="Genomic_DNA"/>
</dbReference>
<gene>
    <name evidence="2" type="ORF">AAFF_G00377720</name>
</gene>
<dbReference type="Proteomes" id="UP001221898">
    <property type="component" value="Unassembled WGS sequence"/>
</dbReference>
<evidence type="ECO:0000313" key="2">
    <source>
        <dbReference type="EMBL" id="KAJ8401801.1"/>
    </source>
</evidence>
<accession>A0AAD7WLU5</accession>
<sequence length="100" mass="11498">MKWYKNHFFRFVDILIDKNSSLGKKERDVTWRLFQEGLANCRQSRGTLQARTQARASEASGRSHCRRKRVGGYGTSQISPITRAAKGRKLCVHCKADRTI</sequence>
<name>A0AAD7WLU5_9TELE</name>
<proteinExistence type="predicted"/>
<feature type="region of interest" description="Disordered" evidence="1">
    <location>
        <begin position="49"/>
        <end position="76"/>
    </location>
</feature>
<protein>
    <submittedName>
        <fullName evidence="2">Uncharacterized protein</fullName>
    </submittedName>
</protein>